<keyword evidence="1" id="KW-0732">Signal</keyword>
<dbReference type="RefSeq" id="WP_023847856.1">
    <property type="nucleotide sequence ID" value="NZ_CP047166.1"/>
</dbReference>
<protein>
    <submittedName>
        <fullName evidence="2">Uncharacterized protein</fullName>
    </submittedName>
</protein>
<organism evidence="2 3">
    <name type="scientific">Ponticoccus alexandrii</name>
    <dbReference type="NCBI Taxonomy" id="1943633"/>
    <lineage>
        <taxon>Bacteria</taxon>
        <taxon>Pseudomonadati</taxon>
        <taxon>Pseudomonadota</taxon>
        <taxon>Alphaproteobacteria</taxon>
        <taxon>Rhodobacterales</taxon>
        <taxon>Roseobacteraceae</taxon>
        <taxon>Ponticoccus</taxon>
    </lineage>
</organism>
<keyword evidence="3" id="KW-1185">Reference proteome</keyword>
<evidence type="ECO:0000313" key="3">
    <source>
        <dbReference type="Proteomes" id="UP000596387"/>
    </source>
</evidence>
<accession>A0ABX7F6V7</accession>
<sequence length="194" mass="21007">MRTLAMLATMAALSAAPGAARACPTAADLDRGIRFQVDDAATEVFRRLSGTRVQSDYGGDGFVSRTILVKGLYLAELVDVEDGAPVPRTRTTYSLPDASGLPEPVPGESFRVSVLSDGPDGTETEDQIYTFGHAATVNFGACAYDMVPVDLSYVGSDVREVLHYLPQLGIAYVAEYHDDDVDEHYTYYRIEAVK</sequence>
<evidence type="ECO:0000256" key="1">
    <source>
        <dbReference type="SAM" id="SignalP"/>
    </source>
</evidence>
<dbReference type="EMBL" id="CP047166">
    <property type="protein sequence ID" value="QRF65319.1"/>
    <property type="molecule type" value="Genomic_DNA"/>
</dbReference>
<proteinExistence type="predicted"/>
<name>A0ABX7F6V7_9RHOB</name>
<reference evidence="2 3" key="1">
    <citation type="submission" date="2019-12" db="EMBL/GenBank/DDBJ databases">
        <title>Complete Genome Sequence of a Quorum-Sensing Bacterium,Rhodobacteraceae bacterium C31, Isolated from a marine microalgae symbiotic bacteria.</title>
        <authorList>
            <person name="Zhang Y."/>
        </authorList>
    </citation>
    <scope>NUCLEOTIDE SEQUENCE [LARGE SCALE GENOMIC DNA]</scope>
    <source>
        <strain evidence="2 3">C31</strain>
    </source>
</reference>
<feature type="signal peptide" evidence="1">
    <location>
        <begin position="1"/>
        <end position="22"/>
    </location>
</feature>
<feature type="chain" id="PRO_5046444628" evidence="1">
    <location>
        <begin position="23"/>
        <end position="194"/>
    </location>
</feature>
<dbReference type="Proteomes" id="UP000596387">
    <property type="component" value="Chromosome"/>
</dbReference>
<gene>
    <name evidence="2" type="ORF">GQA70_02715</name>
</gene>
<evidence type="ECO:0000313" key="2">
    <source>
        <dbReference type="EMBL" id="QRF65319.1"/>
    </source>
</evidence>